<keyword evidence="1" id="KW-0238">DNA-binding</keyword>
<reference evidence="3 4" key="1">
    <citation type="journal article" date="2010" name="J. Bacteriol.">
        <title>Genome sequence of the oligotrophic marine Gammaproteobacterium HTCC2143, isolated from the Oregon Coast.</title>
        <authorList>
            <person name="Oh H.M."/>
            <person name="Kang I."/>
            <person name="Ferriera S."/>
            <person name="Giovannoni S.J."/>
            <person name="Cho J.C."/>
        </authorList>
    </citation>
    <scope>NUCLEOTIDE SEQUENCE [LARGE SCALE GENOMIC DNA]</scope>
    <source>
        <strain evidence="3 4">HTCC2143</strain>
    </source>
</reference>
<dbReference type="EMBL" id="AAVT01000002">
    <property type="protein sequence ID" value="EAW31827.1"/>
    <property type="molecule type" value="Genomic_DNA"/>
</dbReference>
<name>A0YB97_9GAMM</name>
<evidence type="ECO:0000256" key="1">
    <source>
        <dbReference type="ARBA" id="ARBA00023125"/>
    </source>
</evidence>
<feature type="domain" description="HTH tetR-type" evidence="2">
    <location>
        <begin position="24"/>
        <end position="58"/>
    </location>
</feature>
<sequence length="75" mass="8038">MAGLGVDLDIDLGSDSMNTEHGFIAVAKRQFAKNGLGHTSIASIADELALTKQALLHHCQVSFGRSWQRSVAQIC</sequence>
<evidence type="ECO:0000313" key="3">
    <source>
        <dbReference type="EMBL" id="EAW31827.1"/>
    </source>
</evidence>
<dbReference type="SUPFAM" id="SSF46689">
    <property type="entry name" value="Homeodomain-like"/>
    <property type="match status" value="1"/>
</dbReference>
<proteinExistence type="predicted"/>
<comment type="caution">
    <text evidence="3">The sequence shown here is derived from an EMBL/GenBank/DDBJ whole genome shotgun (WGS) entry which is preliminary data.</text>
</comment>
<dbReference type="AlphaFoldDB" id="A0YB97"/>
<dbReference type="InterPro" id="IPR009057">
    <property type="entry name" value="Homeodomain-like_sf"/>
</dbReference>
<dbReference type="STRING" id="247633.GP2143_05235"/>
<dbReference type="Proteomes" id="UP000004931">
    <property type="component" value="Unassembled WGS sequence"/>
</dbReference>
<dbReference type="GO" id="GO:0003677">
    <property type="term" value="F:DNA binding"/>
    <property type="evidence" value="ECO:0007669"/>
    <property type="project" value="UniProtKB-KW"/>
</dbReference>
<protein>
    <recommendedName>
        <fullName evidence="2">HTH tetR-type domain-containing protein</fullName>
    </recommendedName>
</protein>
<accession>A0YB97</accession>
<dbReference type="Pfam" id="PF00440">
    <property type="entry name" value="TetR_N"/>
    <property type="match status" value="1"/>
</dbReference>
<evidence type="ECO:0000259" key="2">
    <source>
        <dbReference type="Pfam" id="PF00440"/>
    </source>
</evidence>
<dbReference type="Gene3D" id="1.10.10.60">
    <property type="entry name" value="Homeodomain-like"/>
    <property type="match status" value="1"/>
</dbReference>
<keyword evidence="4" id="KW-1185">Reference proteome</keyword>
<evidence type="ECO:0000313" key="4">
    <source>
        <dbReference type="Proteomes" id="UP000004931"/>
    </source>
</evidence>
<gene>
    <name evidence="3" type="ORF">GP2143_05235</name>
</gene>
<organism evidence="3 4">
    <name type="scientific">marine gamma proteobacterium HTCC2143</name>
    <dbReference type="NCBI Taxonomy" id="247633"/>
    <lineage>
        <taxon>Bacteria</taxon>
        <taxon>Pseudomonadati</taxon>
        <taxon>Pseudomonadota</taxon>
        <taxon>Gammaproteobacteria</taxon>
        <taxon>Cellvibrionales</taxon>
        <taxon>Spongiibacteraceae</taxon>
        <taxon>BD1-7 clade</taxon>
    </lineage>
</organism>
<dbReference type="InterPro" id="IPR001647">
    <property type="entry name" value="HTH_TetR"/>
</dbReference>